<protein>
    <recommendedName>
        <fullName evidence="5 14">Homoserine dehydrogenase</fullName>
        <ecNumber evidence="4 14">1.1.1.3</ecNumber>
    </recommendedName>
</protein>
<dbReference type="SUPFAM" id="SSF55347">
    <property type="entry name" value="Glyceraldehyde-3-phosphate dehydrogenase-like, C-terminal domain"/>
    <property type="match status" value="1"/>
</dbReference>
<dbReference type="UniPathway" id="UPA00050">
    <property type="reaction ID" value="UER00063"/>
</dbReference>
<comment type="pathway">
    <text evidence="1 14">Amino-acid biosynthesis; L-threonine biosynthesis; L-threonine from L-aspartate: step 3/5.</text>
</comment>
<dbReference type="OrthoDB" id="9808167at2"/>
<dbReference type="Gene3D" id="3.40.50.720">
    <property type="entry name" value="NAD(P)-binding Rossmann-like Domain"/>
    <property type="match status" value="1"/>
</dbReference>
<organism evidence="18 19">
    <name type="scientific">[Clostridium] celerecrescens 18A</name>
    <dbReference type="NCBI Taxonomy" id="1286362"/>
    <lineage>
        <taxon>Bacteria</taxon>
        <taxon>Bacillati</taxon>
        <taxon>Bacillota</taxon>
        <taxon>Clostridia</taxon>
        <taxon>Lachnospirales</taxon>
        <taxon>Lachnospiraceae</taxon>
        <taxon>Lacrimispora</taxon>
    </lineage>
</organism>
<dbReference type="InterPro" id="IPR019811">
    <property type="entry name" value="HDH_CS"/>
</dbReference>
<keyword evidence="7 14" id="KW-0791">Threonine biosynthesis</keyword>
<evidence type="ECO:0000256" key="3">
    <source>
        <dbReference type="ARBA" id="ARBA00006753"/>
    </source>
</evidence>
<sequence>MRHIAVMGYGTIGSGVVEVLERNKEIIAKRVGDEVDVKYVLDLREFPGDPAEDKIVHDFSVIEKDESVSMVVETMGGLNPAYPFVKACLKAGKHVATSNKALVAAYGTELLEIAKEHHVNFFFEASVGGGIPVIRPLYTSLAGEVVEEITGILNGTTNFILTKMNKAGETFETALREAQDLGYAERNPEADVDGHDTCRKIAILTAMATGHEVNYEHIYTEGITKITDVDFRYADAMGTSVKLFGSSRIQDGTVHAFVAPVMIGKDHPLYSVNDVYNGILVKGNMLGTSMFYGCGAGKLPTASAVVADIIEALNNQGQHVEMGWDRENLTISSMSSSSFRYFVRIKGIADKRVKEVEAVFGKVDVVELDHMDEFAVLTETMTEEEYEIKAKKLPGIRQRIRAELVTV</sequence>
<dbReference type="GO" id="GO:0009086">
    <property type="term" value="P:methionine biosynthetic process"/>
    <property type="evidence" value="ECO:0007669"/>
    <property type="project" value="UniProtKB-KW"/>
</dbReference>
<evidence type="ECO:0000256" key="10">
    <source>
        <dbReference type="ARBA" id="ARBA00023167"/>
    </source>
</evidence>
<keyword evidence="10 14" id="KW-0486">Methionine biosynthesis</keyword>
<dbReference type="SUPFAM" id="SSF51735">
    <property type="entry name" value="NAD(P)-binding Rossmann-fold domains"/>
    <property type="match status" value="1"/>
</dbReference>
<dbReference type="InterPro" id="IPR005106">
    <property type="entry name" value="Asp/hSer_DH_NAD-bd"/>
</dbReference>
<evidence type="ECO:0000256" key="9">
    <source>
        <dbReference type="ARBA" id="ARBA00023053"/>
    </source>
</evidence>
<keyword evidence="6 14" id="KW-0028">Amino-acid biosynthesis</keyword>
<feature type="domain" description="Homoserine dehydrogenase catalytic" evidence="16">
    <location>
        <begin position="132"/>
        <end position="310"/>
    </location>
</feature>
<name>A0A2M8ZC01_9FIRM</name>
<keyword evidence="13 14" id="KW-0521">NADP</keyword>
<dbReference type="GO" id="GO:0050661">
    <property type="term" value="F:NADP binding"/>
    <property type="evidence" value="ECO:0007669"/>
    <property type="project" value="InterPro"/>
</dbReference>
<accession>A0A2M8ZC01</accession>
<comment type="similarity">
    <text evidence="3 15">Belongs to the homoserine dehydrogenase family.</text>
</comment>
<dbReference type="EC" id="1.1.1.3" evidence="4 14"/>
<dbReference type="AlphaFoldDB" id="A0A2M8ZC01"/>
<comment type="caution">
    <text evidence="18">The sequence shown here is derived from an EMBL/GenBank/DDBJ whole genome shotgun (WGS) entry which is preliminary data.</text>
</comment>
<feature type="active site" description="Proton donor" evidence="12">
    <location>
        <position position="200"/>
    </location>
</feature>
<feature type="binding site" evidence="13">
    <location>
        <begin position="7"/>
        <end position="14"/>
    </location>
    <ligand>
        <name>NADP(+)</name>
        <dbReference type="ChEBI" id="CHEBI:58349"/>
    </ligand>
</feature>
<feature type="binding site" evidence="13">
    <location>
        <position position="100"/>
    </location>
    <ligand>
        <name>NADPH</name>
        <dbReference type="ChEBI" id="CHEBI:57783"/>
    </ligand>
</feature>
<reference evidence="18 19" key="1">
    <citation type="submission" date="2017-11" db="EMBL/GenBank/DDBJ databases">
        <title>Understudied soil microbes with underappreciated capabilities: Untangling the Clostridium saccharolyticum group.</title>
        <authorList>
            <person name="Leschine S."/>
        </authorList>
    </citation>
    <scope>NUCLEOTIDE SEQUENCE [LARGE SCALE GENOMIC DNA]</scope>
    <source>
        <strain evidence="18 19">18A</strain>
    </source>
</reference>
<keyword evidence="8 14" id="KW-0560">Oxidoreductase</keyword>
<proteinExistence type="inferred from homology"/>
<feature type="binding site" evidence="13">
    <location>
        <position position="185"/>
    </location>
    <ligand>
        <name>L-homoserine</name>
        <dbReference type="ChEBI" id="CHEBI:57476"/>
    </ligand>
</feature>
<evidence type="ECO:0000256" key="4">
    <source>
        <dbReference type="ARBA" id="ARBA00013213"/>
    </source>
</evidence>
<evidence type="ECO:0000259" key="17">
    <source>
        <dbReference type="Pfam" id="PF03447"/>
    </source>
</evidence>
<dbReference type="FunFam" id="3.30.360.10:FF:000005">
    <property type="entry name" value="Homoserine dehydrogenase"/>
    <property type="match status" value="1"/>
</dbReference>
<dbReference type="Gene3D" id="3.30.70.260">
    <property type="match status" value="1"/>
</dbReference>
<evidence type="ECO:0000256" key="13">
    <source>
        <dbReference type="PIRSR" id="PIRSR000098-2"/>
    </source>
</evidence>
<comment type="catalytic activity">
    <reaction evidence="11">
        <text>L-homoserine + NADP(+) = L-aspartate 4-semialdehyde + NADPH + H(+)</text>
        <dbReference type="Rhea" id="RHEA:15761"/>
        <dbReference type="ChEBI" id="CHEBI:15378"/>
        <dbReference type="ChEBI" id="CHEBI:57476"/>
        <dbReference type="ChEBI" id="CHEBI:57783"/>
        <dbReference type="ChEBI" id="CHEBI:58349"/>
        <dbReference type="ChEBI" id="CHEBI:537519"/>
        <dbReference type="EC" id="1.1.1.3"/>
    </reaction>
    <physiologicalReaction direction="right-to-left" evidence="11">
        <dbReference type="Rhea" id="RHEA:15763"/>
    </physiologicalReaction>
</comment>
<evidence type="ECO:0000256" key="14">
    <source>
        <dbReference type="RuleBase" id="RU000579"/>
    </source>
</evidence>
<evidence type="ECO:0000256" key="6">
    <source>
        <dbReference type="ARBA" id="ARBA00022605"/>
    </source>
</evidence>
<dbReference type="Proteomes" id="UP000231092">
    <property type="component" value="Unassembled WGS sequence"/>
</dbReference>
<dbReference type="NCBIfam" id="NF004976">
    <property type="entry name" value="PRK06349.1"/>
    <property type="match status" value="1"/>
</dbReference>
<dbReference type="PROSITE" id="PS01042">
    <property type="entry name" value="HOMOSER_DHGENASE"/>
    <property type="match status" value="1"/>
</dbReference>
<gene>
    <name evidence="18" type="ORF">H171_4615</name>
</gene>
<evidence type="ECO:0000256" key="15">
    <source>
        <dbReference type="RuleBase" id="RU004171"/>
    </source>
</evidence>
<evidence type="ECO:0000256" key="5">
    <source>
        <dbReference type="ARBA" id="ARBA00013376"/>
    </source>
</evidence>
<evidence type="ECO:0000259" key="16">
    <source>
        <dbReference type="Pfam" id="PF00742"/>
    </source>
</evidence>
<dbReference type="Pfam" id="PF03447">
    <property type="entry name" value="NAD_binding_3"/>
    <property type="match status" value="1"/>
</dbReference>
<dbReference type="GO" id="GO:0004412">
    <property type="term" value="F:homoserine dehydrogenase activity"/>
    <property type="evidence" value="ECO:0007669"/>
    <property type="project" value="UniProtKB-EC"/>
</dbReference>
<dbReference type="InterPro" id="IPR016204">
    <property type="entry name" value="HDH"/>
</dbReference>
<dbReference type="PANTHER" id="PTHR43331:SF1">
    <property type="entry name" value="HOMOSERINE DEHYDROGENASE"/>
    <property type="match status" value="1"/>
</dbReference>
<keyword evidence="9" id="KW-0915">Sodium</keyword>
<dbReference type="EMBL" id="PGET01000001">
    <property type="protein sequence ID" value="PJJ30992.1"/>
    <property type="molecule type" value="Genomic_DNA"/>
</dbReference>
<dbReference type="InterPro" id="IPR001342">
    <property type="entry name" value="HDH_cat"/>
</dbReference>
<evidence type="ECO:0000256" key="12">
    <source>
        <dbReference type="PIRSR" id="PIRSR000098-1"/>
    </source>
</evidence>
<dbReference type="GO" id="GO:0009088">
    <property type="term" value="P:threonine biosynthetic process"/>
    <property type="evidence" value="ECO:0007669"/>
    <property type="project" value="UniProtKB-UniPathway"/>
</dbReference>
<dbReference type="RefSeq" id="WP_100307173.1">
    <property type="nucleotide sequence ID" value="NZ_PGET01000001.1"/>
</dbReference>
<dbReference type="InterPro" id="IPR036291">
    <property type="entry name" value="NAD(P)-bd_dom_sf"/>
</dbReference>
<dbReference type="PIRSF" id="PIRSF000098">
    <property type="entry name" value="Homoser_dehydrog"/>
    <property type="match status" value="1"/>
</dbReference>
<dbReference type="PANTHER" id="PTHR43331">
    <property type="entry name" value="HOMOSERINE DEHYDROGENASE"/>
    <property type="match status" value="1"/>
</dbReference>
<evidence type="ECO:0000256" key="11">
    <source>
        <dbReference type="ARBA" id="ARBA00048841"/>
    </source>
</evidence>
<evidence type="ECO:0000256" key="7">
    <source>
        <dbReference type="ARBA" id="ARBA00022697"/>
    </source>
</evidence>
<evidence type="ECO:0000256" key="1">
    <source>
        <dbReference type="ARBA" id="ARBA00005056"/>
    </source>
</evidence>
<dbReference type="Gene3D" id="3.30.360.10">
    <property type="entry name" value="Dihydrodipicolinate Reductase, domain 2"/>
    <property type="match status" value="1"/>
</dbReference>
<evidence type="ECO:0000313" key="18">
    <source>
        <dbReference type="EMBL" id="PJJ30992.1"/>
    </source>
</evidence>
<evidence type="ECO:0000256" key="2">
    <source>
        <dbReference type="ARBA" id="ARBA00005062"/>
    </source>
</evidence>
<dbReference type="UniPathway" id="UPA00051">
    <property type="reaction ID" value="UER00465"/>
</dbReference>
<evidence type="ECO:0000256" key="8">
    <source>
        <dbReference type="ARBA" id="ARBA00023002"/>
    </source>
</evidence>
<dbReference type="Pfam" id="PF00742">
    <property type="entry name" value="Homoserine_dh"/>
    <property type="match status" value="1"/>
</dbReference>
<feature type="domain" description="Aspartate/homoserine dehydrogenase NAD-binding" evidence="17">
    <location>
        <begin position="8"/>
        <end position="124"/>
    </location>
</feature>
<comment type="pathway">
    <text evidence="2 14">Amino-acid biosynthesis; L-methionine biosynthesis via de novo pathway; L-homoserine from L-aspartate: step 3/3.</text>
</comment>
<evidence type="ECO:0000313" key="19">
    <source>
        <dbReference type="Proteomes" id="UP000231092"/>
    </source>
</evidence>